<keyword evidence="5 6" id="KW-0472">Membrane</keyword>
<feature type="transmembrane region" description="Helical" evidence="6">
    <location>
        <begin position="881"/>
        <end position="898"/>
    </location>
</feature>
<dbReference type="AlphaFoldDB" id="A0A1B0BNT1"/>
<reference evidence="7" key="2">
    <citation type="submission" date="2020-05" db="UniProtKB">
        <authorList>
            <consortium name="EnsemblMetazoa"/>
        </authorList>
    </citation>
    <scope>IDENTIFICATION</scope>
    <source>
        <strain evidence="7">IAEA</strain>
    </source>
</reference>
<feature type="transmembrane region" description="Helical" evidence="6">
    <location>
        <begin position="844"/>
        <end position="861"/>
    </location>
</feature>
<dbReference type="EMBL" id="JXJN01017595">
    <property type="status" value="NOT_ANNOTATED_CDS"/>
    <property type="molecule type" value="Genomic_DNA"/>
</dbReference>
<feature type="transmembrane region" description="Helical" evidence="6">
    <location>
        <begin position="55"/>
        <end position="72"/>
    </location>
</feature>
<evidence type="ECO:0000256" key="3">
    <source>
        <dbReference type="ARBA" id="ARBA00022692"/>
    </source>
</evidence>
<feature type="transmembrane region" description="Helical" evidence="6">
    <location>
        <begin position="300"/>
        <end position="320"/>
    </location>
</feature>
<name>A0A1B0BNT1_9MUSC</name>
<feature type="transmembrane region" description="Helical" evidence="6">
    <location>
        <begin position="78"/>
        <end position="98"/>
    </location>
</feature>
<dbReference type="Proteomes" id="UP000092460">
    <property type="component" value="Unassembled WGS sequence"/>
</dbReference>
<accession>A0A1B0BNT1</accession>
<evidence type="ECO:0008006" key="9">
    <source>
        <dbReference type="Google" id="ProtNLM"/>
    </source>
</evidence>
<comment type="similarity">
    <text evidence="2">Belongs to the autoinducer-2 exporter (AI-2E) (TC 2.A.86) family.</text>
</comment>
<evidence type="ECO:0000256" key="5">
    <source>
        <dbReference type="ARBA" id="ARBA00023136"/>
    </source>
</evidence>
<evidence type="ECO:0000256" key="2">
    <source>
        <dbReference type="ARBA" id="ARBA00009773"/>
    </source>
</evidence>
<keyword evidence="4 6" id="KW-1133">Transmembrane helix</keyword>
<protein>
    <recommendedName>
        <fullName evidence="9">Transmembrane protein 245</fullName>
    </recommendedName>
</protein>
<keyword evidence="3 6" id="KW-0812">Transmembrane</keyword>
<evidence type="ECO:0000313" key="7">
    <source>
        <dbReference type="EnsemblMetazoa" id="GPPI035854-PA"/>
    </source>
</evidence>
<sequence length="1116" mass="127089">MNDFDFEFQSIRQRYKGPEERDLHLKIYEYGNDVLEVNLINKHFSRLRRSLQKQVVWMFIVMIITLLVKISLNFYSSIINFLLLFWLIIKVWSISSLVKNEKFIFCYDFGLQIQTTTFLTKSNYFMAASSIHDIVINEVLENFLSLGLLYPLAKSRISFKTQYNIYPWTFLKFEIMNRSDSIRRDRSFDSVLNKLMRIRNQNHESFKAAMYNFLIAAGVAAFVAVCLILGPFVRPLLWAFLMGAVLFPFKRRLAQLLHSWFEKLEERDSNVFVAFCLAPLETTESCGEIFVSWLIEHWQILTAGVGIAASVKLLVLYAPKGFLCATWRLIVFSHTVFVQLIGYLNIYLLVAIIAAYLSSVYLFWKPSNSARFVMAGQSLWLAVVSYGCSFLGAMQVPAFLLIMCYVGASIIYHLRCTEGSSSLAEKFTKLLDKTDFEKSINSLKRINTPILHSDIEDISLSETIDSVETLGTYDLKEDRILEDQHLSSIYFKFLFYACLATFLYRNIWMIFMAAIPIFIHLLFTLSKYTGFTDFVNKKIYDVYKLNYEINTIIRNGLKSSVDLVTSILMIILMLLIIVFLSVFFCVNIYSETIEVAYLGKDLINKTITDRPELIDILPANMQASIDDALDNAHTAGRRKIETYIDDWLTEADPVHATKLKDQILEVWDRLIQYWIDFNKSDSYGPRVPTDALKTTFGEIVDNPGHFKELVLVAKQGIIGWAQSNTQTILEVAESLWHIIRTNLSMIMTFTGEILSLVLSGGQACVEFILDMIVFFTALFYLLASSNSKYAPLHVTKYLGFSSSGSKIAEALENSISGVLISMFKCSIFTGLFTWLVHTVFGARIVFLPSALAAILSAAPFLGSYWCSLPALLELWLAQDRLYAGIILFLLQFFVPPYFEAAIYAEMKGGGHPYLTGLAIAGGTYWIGWQGAIFGPLMLCFFIGIFEVAAVTMRDEPRQSFFSNQEVMDALVHMKTSENGLNKGREIGGRKASTLKTSYDEKICPPVIKIDNEQHGGISRTKPIVFQANGNIEKLLGKYHNNNSNEISIHCHENNQEFESSSVNGQIFPHDCLPTLTTCMPIFKSNEVANEFVPPACLSRNIEWEKIEEDRPLNFVH</sequence>
<evidence type="ECO:0000256" key="4">
    <source>
        <dbReference type="ARBA" id="ARBA00022989"/>
    </source>
</evidence>
<reference evidence="8" key="1">
    <citation type="submission" date="2015-01" db="EMBL/GenBank/DDBJ databases">
        <authorList>
            <person name="Aksoy S."/>
            <person name="Warren W."/>
            <person name="Wilson R.K."/>
        </authorList>
    </citation>
    <scope>NUCLEOTIDE SEQUENCE [LARGE SCALE GENOMIC DNA]</scope>
    <source>
        <strain evidence="8">IAEA</strain>
    </source>
</reference>
<feature type="transmembrane region" description="Helical" evidence="6">
    <location>
        <begin position="493"/>
        <end position="523"/>
    </location>
</feature>
<dbReference type="PANTHER" id="PTHR21716:SF4">
    <property type="entry name" value="TRANSMEMBRANE PROTEIN 245"/>
    <property type="match status" value="1"/>
</dbReference>
<dbReference type="STRING" id="67801.A0A1B0BNT1"/>
<evidence type="ECO:0000256" key="1">
    <source>
        <dbReference type="ARBA" id="ARBA00004141"/>
    </source>
</evidence>
<dbReference type="EMBL" id="JXJN01017594">
    <property type="status" value="NOT_ANNOTATED_CDS"/>
    <property type="molecule type" value="Genomic_DNA"/>
</dbReference>
<dbReference type="EMBL" id="JXJN01017597">
    <property type="status" value="NOT_ANNOTATED_CDS"/>
    <property type="molecule type" value="Genomic_DNA"/>
</dbReference>
<feature type="transmembrane region" description="Helical" evidence="6">
    <location>
        <begin position="340"/>
        <end position="364"/>
    </location>
</feature>
<dbReference type="PANTHER" id="PTHR21716">
    <property type="entry name" value="TRANSMEMBRANE PROTEIN"/>
    <property type="match status" value="1"/>
</dbReference>
<feature type="transmembrane region" description="Helical" evidence="6">
    <location>
        <begin position="371"/>
        <end position="392"/>
    </location>
</feature>
<keyword evidence="8" id="KW-1185">Reference proteome</keyword>
<organism evidence="7 8">
    <name type="scientific">Glossina palpalis gambiensis</name>
    <dbReference type="NCBI Taxonomy" id="67801"/>
    <lineage>
        <taxon>Eukaryota</taxon>
        <taxon>Metazoa</taxon>
        <taxon>Ecdysozoa</taxon>
        <taxon>Arthropoda</taxon>
        <taxon>Hexapoda</taxon>
        <taxon>Insecta</taxon>
        <taxon>Pterygota</taxon>
        <taxon>Neoptera</taxon>
        <taxon>Endopterygota</taxon>
        <taxon>Diptera</taxon>
        <taxon>Brachycera</taxon>
        <taxon>Muscomorpha</taxon>
        <taxon>Hippoboscoidea</taxon>
        <taxon>Glossinidae</taxon>
        <taxon>Glossina</taxon>
    </lineage>
</organism>
<proteinExistence type="inferred from homology"/>
<evidence type="ECO:0000256" key="6">
    <source>
        <dbReference type="SAM" id="Phobius"/>
    </source>
</evidence>
<comment type="subcellular location">
    <subcellularLocation>
        <location evidence="1">Membrane</location>
        <topology evidence="1">Multi-pass membrane protein</topology>
    </subcellularLocation>
</comment>
<dbReference type="GO" id="GO:0016020">
    <property type="term" value="C:membrane"/>
    <property type="evidence" value="ECO:0007669"/>
    <property type="project" value="UniProtKB-SubCell"/>
</dbReference>
<dbReference type="EMBL" id="JXJN01017596">
    <property type="status" value="NOT_ANNOTATED_CDS"/>
    <property type="molecule type" value="Genomic_DNA"/>
</dbReference>
<dbReference type="InterPro" id="IPR002549">
    <property type="entry name" value="AI-2E-like"/>
</dbReference>
<feature type="transmembrane region" description="Helical" evidence="6">
    <location>
        <begin position="815"/>
        <end position="837"/>
    </location>
</feature>
<feature type="transmembrane region" description="Helical" evidence="6">
    <location>
        <begin position="209"/>
        <end position="230"/>
    </location>
</feature>
<feature type="transmembrane region" description="Helical" evidence="6">
    <location>
        <begin position="932"/>
        <end position="952"/>
    </location>
</feature>
<dbReference type="VEuPathDB" id="VectorBase:GPPI035854"/>
<dbReference type="EnsemblMetazoa" id="GPPI035854-RA">
    <property type="protein sequence ID" value="GPPI035854-PA"/>
    <property type="gene ID" value="GPPI035854"/>
</dbReference>
<feature type="transmembrane region" description="Helical" evidence="6">
    <location>
        <begin position="567"/>
        <end position="590"/>
    </location>
</feature>
<evidence type="ECO:0000313" key="8">
    <source>
        <dbReference type="Proteomes" id="UP000092460"/>
    </source>
</evidence>